<protein>
    <submittedName>
        <fullName evidence="1">Uncharacterized protein</fullName>
    </submittedName>
</protein>
<reference evidence="1 2" key="1">
    <citation type="journal article" date="2015" name="Virus Genes">
        <title>A novel gemycircularvirus from experimental rats.</title>
        <authorList>
            <person name="Li W."/>
            <person name="Gu Y."/>
            <person name="Shen Q."/>
            <person name="Yang S."/>
            <person name="Wang X."/>
            <person name="Wan Y."/>
            <person name="Zhang W."/>
        </authorList>
    </citation>
    <scope>NUCLEOTIDE SEQUENCE [LARGE SCALE GENOMIC DNA]</scope>
    <source>
        <strain evidence="1">Ch-zjrat-01</strain>
    </source>
</reference>
<organism evidence="1 2">
    <name type="scientific">Gemycircularvirus gemy-ch-rat1</name>
    <dbReference type="NCBI Taxonomy" id="1708653"/>
    <lineage>
        <taxon>Viruses</taxon>
        <taxon>Monodnaviria</taxon>
        <taxon>Shotokuvirae</taxon>
        <taxon>Cressdnaviricota</taxon>
        <taxon>Repensiviricetes</taxon>
        <taxon>Geplafuvirales</taxon>
        <taxon>Genomoviridae</taxon>
        <taxon>Gemycircularvirus</taxon>
        <taxon>Gemycircularvirus ratas1</taxon>
    </lineage>
</organism>
<accession>A0A0M5IIA1</accession>
<keyword evidence="2" id="KW-1185">Reference proteome</keyword>
<dbReference type="RefSeq" id="YP_009164037.1">
    <property type="nucleotide sequence ID" value="NC_027821.1"/>
</dbReference>
<sequence>MPSSPMHNVGDLGFLGLLWGCSQRIELSVPLEESLTLMGEFTSTLSSISADSSAVERLMFSMWEAATLTYRSLEGLQRRATTTGSRMAMWSQEDSNGRYLDRAEVALARLVLSGLQLRWQRTQENFGDFVTSWLQNMSAALSTASGATQTGSSGLWMNPTLPPMEYGLTRQRLRESTSGSVRLVWDLDHWD</sequence>
<dbReference type="EMBL" id="KR912221">
    <property type="protein sequence ID" value="ALC04312.1"/>
    <property type="molecule type" value="Genomic_DNA"/>
</dbReference>
<evidence type="ECO:0000313" key="1">
    <source>
        <dbReference type="EMBL" id="ALC04312.1"/>
    </source>
</evidence>
<dbReference type="GeneID" id="25767580"/>
<dbReference type="Proteomes" id="UP000114089">
    <property type="component" value="Segment"/>
</dbReference>
<evidence type="ECO:0000313" key="2">
    <source>
        <dbReference type="Proteomes" id="UP000114089"/>
    </source>
</evidence>
<dbReference type="KEGG" id="vg:25767580"/>
<proteinExistence type="predicted"/>
<name>A0A0M5IIA1_9VIRU</name>